<keyword evidence="3" id="KW-0175">Coiled coil</keyword>
<dbReference type="PANTHER" id="PTHR35089:SF1">
    <property type="entry name" value="CHAPERONE PROTEIN SKP"/>
    <property type="match status" value="1"/>
</dbReference>
<dbReference type="EMBL" id="BAABFA010000019">
    <property type="protein sequence ID" value="GAA4468821.1"/>
    <property type="molecule type" value="Genomic_DNA"/>
</dbReference>
<comment type="similarity">
    <text evidence="1">Belongs to the Skp family.</text>
</comment>
<dbReference type="SMART" id="SM00935">
    <property type="entry name" value="OmpH"/>
    <property type="match status" value="1"/>
</dbReference>
<protein>
    <submittedName>
        <fullName evidence="5">OmpH family outer membrane protein</fullName>
    </submittedName>
</protein>
<evidence type="ECO:0000313" key="6">
    <source>
        <dbReference type="Proteomes" id="UP001500067"/>
    </source>
</evidence>
<feature type="signal peptide" evidence="4">
    <location>
        <begin position="1"/>
        <end position="20"/>
    </location>
</feature>
<evidence type="ECO:0000256" key="1">
    <source>
        <dbReference type="ARBA" id="ARBA00009091"/>
    </source>
</evidence>
<comment type="caution">
    <text evidence="5">The sequence shown here is derived from an EMBL/GenBank/DDBJ whole genome shotgun (WGS) entry which is preliminary data.</text>
</comment>
<dbReference type="Gene3D" id="3.30.910.20">
    <property type="entry name" value="Skp domain"/>
    <property type="match status" value="1"/>
</dbReference>
<dbReference type="SUPFAM" id="SSF111384">
    <property type="entry name" value="OmpH-like"/>
    <property type="match status" value="1"/>
</dbReference>
<feature type="coiled-coil region" evidence="3">
    <location>
        <begin position="86"/>
        <end position="113"/>
    </location>
</feature>
<organism evidence="5 6">
    <name type="scientific">Nemorincola caseinilytica</name>
    <dbReference type="NCBI Taxonomy" id="2054315"/>
    <lineage>
        <taxon>Bacteria</taxon>
        <taxon>Pseudomonadati</taxon>
        <taxon>Bacteroidota</taxon>
        <taxon>Chitinophagia</taxon>
        <taxon>Chitinophagales</taxon>
        <taxon>Chitinophagaceae</taxon>
        <taxon>Nemorincola</taxon>
    </lineage>
</organism>
<keyword evidence="6" id="KW-1185">Reference proteome</keyword>
<keyword evidence="2 4" id="KW-0732">Signal</keyword>
<dbReference type="InterPro" id="IPR024930">
    <property type="entry name" value="Skp_dom_sf"/>
</dbReference>
<dbReference type="RefSeq" id="WP_345084182.1">
    <property type="nucleotide sequence ID" value="NZ_BAABFA010000019.1"/>
</dbReference>
<evidence type="ECO:0000256" key="2">
    <source>
        <dbReference type="ARBA" id="ARBA00022729"/>
    </source>
</evidence>
<reference evidence="6" key="1">
    <citation type="journal article" date="2019" name="Int. J. Syst. Evol. Microbiol.">
        <title>The Global Catalogue of Microorganisms (GCM) 10K type strain sequencing project: providing services to taxonomists for standard genome sequencing and annotation.</title>
        <authorList>
            <consortium name="The Broad Institute Genomics Platform"/>
            <consortium name="The Broad Institute Genome Sequencing Center for Infectious Disease"/>
            <person name="Wu L."/>
            <person name="Ma J."/>
        </authorList>
    </citation>
    <scope>NUCLEOTIDE SEQUENCE [LARGE SCALE GENOMIC DNA]</scope>
    <source>
        <strain evidence="6">JCM 32105</strain>
    </source>
</reference>
<evidence type="ECO:0000313" key="5">
    <source>
        <dbReference type="EMBL" id="GAA4468821.1"/>
    </source>
</evidence>
<dbReference type="Pfam" id="PF03938">
    <property type="entry name" value="OmpH"/>
    <property type="match status" value="1"/>
</dbReference>
<feature type="chain" id="PRO_5046337183" evidence="4">
    <location>
        <begin position="21"/>
        <end position="172"/>
    </location>
</feature>
<accession>A0ABP8NNN1</accession>
<dbReference type="InterPro" id="IPR005632">
    <property type="entry name" value="Chaperone_Skp"/>
</dbReference>
<dbReference type="PANTHER" id="PTHR35089">
    <property type="entry name" value="CHAPERONE PROTEIN SKP"/>
    <property type="match status" value="1"/>
</dbReference>
<gene>
    <name evidence="5" type="ORF">GCM10023093_27160</name>
</gene>
<proteinExistence type="inferred from homology"/>
<name>A0ABP8NNN1_9BACT</name>
<dbReference type="Proteomes" id="UP001500067">
    <property type="component" value="Unassembled WGS sequence"/>
</dbReference>
<evidence type="ECO:0000256" key="3">
    <source>
        <dbReference type="SAM" id="Coils"/>
    </source>
</evidence>
<evidence type="ECO:0000256" key="4">
    <source>
        <dbReference type="SAM" id="SignalP"/>
    </source>
</evidence>
<sequence>MKKLILLVACGVMLGNIAKAQNTGMKIAYINSAVLLQSMPERINADSSLAKYTRTFQEQIEIMTKEFQTKLQAFQTGEKGMTDAMKEVKTKELQDLQARIESTQQSAQEKIQQKKQDLYTPILEKADKAIKDVAKEKNYDYIFDVNSQGGGIVYSKDEYDITPLVKTKMGIK</sequence>